<name>A0A9P9YGP5_9MUSC</name>
<organism evidence="1 2">
    <name type="scientific">Drosophila gunungcola</name>
    <name type="common">fruit fly</name>
    <dbReference type="NCBI Taxonomy" id="103775"/>
    <lineage>
        <taxon>Eukaryota</taxon>
        <taxon>Metazoa</taxon>
        <taxon>Ecdysozoa</taxon>
        <taxon>Arthropoda</taxon>
        <taxon>Hexapoda</taxon>
        <taxon>Insecta</taxon>
        <taxon>Pterygota</taxon>
        <taxon>Neoptera</taxon>
        <taxon>Endopterygota</taxon>
        <taxon>Diptera</taxon>
        <taxon>Brachycera</taxon>
        <taxon>Muscomorpha</taxon>
        <taxon>Ephydroidea</taxon>
        <taxon>Drosophilidae</taxon>
        <taxon>Drosophila</taxon>
        <taxon>Sophophora</taxon>
    </lineage>
</organism>
<accession>A0A9P9YGP5</accession>
<comment type="caution">
    <text evidence="1">The sequence shown here is derived from an EMBL/GenBank/DDBJ whole genome shotgun (WGS) entry which is preliminary data.</text>
</comment>
<feature type="non-terminal residue" evidence="1">
    <location>
        <position position="55"/>
    </location>
</feature>
<sequence length="55" mass="6642">MMMRIEGEEDSCGLALKFHELIVLLIPKGNKVYFLMIYRDCNCWLWEVLYDWIKA</sequence>
<gene>
    <name evidence="1" type="ORF">M5D96_010440</name>
</gene>
<dbReference type="AlphaFoldDB" id="A0A9P9YGP5"/>
<protein>
    <submittedName>
        <fullName evidence="1">Uncharacterized protein</fullName>
    </submittedName>
</protein>
<evidence type="ECO:0000313" key="2">
    <source>
        <dbReference type="Proteomes" id="UP001059596"/>
    </source>
</evidence>
<dbReference type="Proteomes" id="UP001059596">
    <property type="component" value="Unassembled WGS sequence"/>
</dbReference>
<proteinExistence type="predicted"/>
<keyword evidence="2" id="KW-1185">Reference proteome</keyword>
<evidence type="ECO:0000313" key="1">
    <source>
        <dbReference type="EMBL" id="KAI8036639.1"/>
    </source>
</evidence>
<dbReference type="EMBL" id="JAMKOV010000015">
    <property type="protein sequence ID" value="KAI8036639.1"/>
    <property type="molecule type" value="Genomic_DNA"/>
</dbReference>
<reference evidence="1" key="1">
    <citation type="journal article" date="2023" name="Genome Biol. Evol.">
        <title>Long-read-based Genome Assembly of Drosophila gunungcola Reveals Fewer Chemosensory Genes in Flower-breeding Species.</title>
        <authorList>
            <person name="Negi A."/>
            <person name="Liao B.Y."/>
            <person name="Yeh S.D."/>
        </authorList>
    </citation>
    <scope>NUCLEOTIDE SEQUENCE</scope>
    <source>
        <strain evidence="1">Sukarami</strain>
    </source>
</reference>